<dbReference type="OrthoDB" id="9805215at2"/>
<evidence type="ECO:0000256" key="1">
    <source>
        <dbReference type="ARBA" id="ARBA00003234"/>
    </source>
</evidence>
<evidence type="ECO:0000256" key="4">
    <source>
        <dbReference type="ARBA" id="ARBA00022679"/>
    </source>
</evidence>
<feature type="domain" description="Radical SAM core" evidence="14">
    <location>
        <begin position="147"/>
        <end position="377"/>
    </location>
</feature>
<feature type="binding site" evidence="11">
    <location>
        <position position="51"/>
    </location>
    <ligand>
        <name>[4Fe-4S] cluster</name>
        <dbReference type="ChEBI" id="CHEBI:49883"/>
        <label>1</label>
    </ligand>
</feature>
<evidence type="ECO:0000259" key="14">
    <source>
        <dbReference type="PROSITE" id="PS51918"/>
    </source>
</evidence>
<keyword evidence="3 11" id="KW-0963">Cytoplasm</keyword>
<dbReference type="PROSITE" id="PS51449">
    <property type="entry name" value="MTTASE_N"/>
    <property type="match status" value="1"/>
</dbReference>
<evidence type="ECO:0000256" key="6">
    <source>
        <dbReference type="ARBA" id="ARBA00022694"/>
    </source>
</evidence>
<feature type="binding site" evidence="11">
    <location>
        <position position="165"/>
    </location>
    <ligand>
        <name>[4Fe-4S] cluster</name>
        <dbReference type="ChEBI" id="CHEBI:49883"/>
        <label>2</label>
        <note>4Fe-4S-S-AdoMet</note>
    </ligand>
</feature>
<keyword evidence="8 11" id="KW-0408">Iron</keyword>
<dbReference type="SUPFAM" id="SSF102114">
    <property type="entry name" value="Radical SAM enzymes"/>
    <property type="match status" value="1"/>
</dbReference>
<dbReference type="AlphaFoldDB" id="A0A1M4U174"/>
<accession>A0A1M4U174</accession>
<comment type="function">
    <text evidence="1 11">Catalyzes the methylthiolation of N6-(dimethylallyl)adenosine (i(6)A), leading to the formation of 2-methylthio-N6-(dimethylallyl)adenosine (ms(2)i(6)A) at position 37 in tRNAs that read codons beginning with uridine.</text>
</comment>
<dbReference type="InterPro" id="IPR058240">
    <property type="entry name" value="rSAM_sf"/>
</dbReference>
<dbReference type="EMBL" id="FQUW01000006">
    <property type="protein sequence ID" value="SHE50488.1"/>
    <property type="molecule type" value="Genomic_DNA"/>
</dbReference>
<name>A0A1M4U174_9FIRM</name>
<feature type="domain" description="MTTase N-terminal" evidence="13">
    <location>
        <begin position="6"/>
        <end position="124"/>
    </location>
</feature>
<dbReference type="InterPro" id="IPR013848">
    <property type="entry name" value="Methylthiotransferase_N"/>
</dbReference>
<evidence type="ECO:0000259" key="12">
    <source>
        <dbReference type="PROSITE" id="PS50926"/>
    </source>
</evidence>
<dbReference type="InterPro" id="IPR038135">
    <property type="entry name" value="Methylthiotransferase_N_sf"/>
</dbReference>
<dbReference type="Pfam" id="PF04055">
    <property type="entry name" value="Radical_SAM"/>
    <property type="match status" value="1"/>
</dbReference>
<evidence type="ECO:0000256" key="5">
    <source>
        <dbReference type="ARBA" id="ARBA00022691"/>
    </source>
</evidence>
<evidence type="ECO:0000256" key="2">
    <source>
        <dbReference type="ARBA" id="ARBA00022485"/>
    </source>
</evidence>
<dbReference type="InterPro" id="IPR005839">
    <property type="entry name" value="Methylthiotransferase"/>
</dbReference>
<keyword evidence="5 11" id="KW-0949">S-adenosyl-L-methionine</keyword>
<keyword evidence="9 11" id="KW-0411">Iron-sulfur</keyword>
<dbReference type="GO" id="GO:0035597">
    <property type="term" value="F:tRNA-2-methylthio-N(6)-dimethylallyladenosine(37) synthase activity"/>
    <property type="evidence" value="ECO:0007669"/>
    <property type="project" value="UniProtKB-EC"/>
</dbReference>
<feature type="binding site" evidence="11">
    <location>
        <position position="161"/>
    </location>
    <ligand>
        <name>[4Fe-4S] cluster</name>
        <dbReference type="ChEBI" id="CHEBI:49883"/>
        <label>2</label>
        <note>4Fe-4S-S-AdoMet</note>
    </ligand>
</feature>
<sequence length="453" mass="51622">MGKRIPTYEVITFGCQMNDHDSEVMAGMLEAMGYEPAASTDEADVIMINTCCVRETAENKIYGLLGRLASLKNKKRHLIIGIAGCMTQQPEVARKIKNRFPHVDLILGTHNLHRLPDLLSRVRENRERLVEVWEQSGRVMENLPIRRASNVKAWVNITYGCNNFCTYCIVPYVRGRERSRKPEDILNEIRQLAQEGYREVTLLGQNVNSYGKDLPGKYNFANLLREVDQIPGLWRIRFTTSHPRDFTQELIDTIARCTHVCEHIHLPVQAGSNRILKMMNRGYNRDYYFDLVERIRQAIPGVAITTDIMVGFPGETEEDFAQTMELVERVRFDSAFMFVYNPRPGTPAARFPEQVPDEVKSKRIQELIARQNEITLEYNRSFIGRVEQVLVEGESKTNPEMMSGRTRTNRLVIFPGSGDLAGQLVNVTITGARLTHLEGNLEATVGANFSDGR</sequence>
<dbReference type="SFLD" id="SFLDG01061">
    <property type="entry name" value="methylthiotransferase"/>
    <property type="match status" value="1"/>
</dbReference>
<evidence type="ECO:0000259" key="13">
    <source>
        <dbReference type="PROSITE" id="PS51449"/>
    </source>
</evidence>
<dbReference type="InterPro" id="IPR002792">
    <property type="entry name" value="TRAM_dom"/>
</dbReference>
<keyword evidence="6 11" id="KW-0819">tRNA processing</keyword>
<dbReference type="SFLD" id="SFLDG01082">
    <property type="entry name" value="B12-binding_domain_containing"/>
    <property type="match status" value="1"/>
</dbReference>
<dbReference type="Pfam" id="PF01938">
    <property type="entry name" value="TRAM"/>
    <property type="match status" value="1"/>
</dbReference>
<dbReference type="InterPro" id="IPR007197">
    <property type="entry name" value="rSAM"/>
</dbReference>
<dbReference type="InterPro" id="IPR020612">
    <property type="entry name" value="Methylthiotransferase_CS"/>
</dbReference>
<dbReference type="NCBIfam" id="TIGR01574">
    <property type="entry name" value="miaB-methiolase"/>
    <property type="match status" value="1"/>
</dbReference>
<dbReference type="PROSITE" id="PS50926">
    <property type="entry name" value="TRAM"/>
    <property type="match status" value="1"/>
</dbReference>
<keyword evidence="4 11" id="KW-0808">Transferase</keyword>
<evidence type="ECO:0000256" key="3">
    <source>
        <dbReference type="ARBA" id="ARBA00022490"/>
    </source>
</evidence>
<dbReference type="Gene3D" id="3.80.30.20">
    <property type="entry name" value="tm_1862 like domain"/>
    <property type="match status" value="1"/>
</dbReference>
<dbReference type="InterPro" id="IPR023404">
    <property type="entry name" value="rSAM_horseshoe"/>
</dbReference>
<comment type="subcellular location">
    <subcellularLocation>
        <location evidence="11">Cytoplasm</location>
    </subcellularLocation>
</comment>
<feature type="binding site" evidence="11">
    <location>
        <position position="85"/>
    </location>
    <ligand>
        <name>[4Fe-4S] cluster</name>
        <dbReference type="ChEBI" id="CHEBI:49883"/>
        <label>1</label>
    </ligand>
</feature>
<evidence type="ECO:0000313" key="15">
    <source>
        <dbReference type="EMBL" id="SHE50488.1"/>
    </source>
</evidence>
<comment type="cofactor">
    <cofactor evidence="11">
        <name>[4Fe-4S] cluster</name>
        <dbReference type="ChEBI" id="CHEBI:49883"/>
    </cofactor>
    <text evidence="11">Binds 2 [4Fe-4S] clusters. One cluster is coordinated with 3 cysteines and an exchangeable S-adenosyl-L-methionine.</text>
</comment>
<dbReference type="FunFam" id="3.40.50.12160:FF:000006">
    <property type="entry name" value="tRNA-2-methylthio-N(6)-dimethylallyladenosine synthase"/>
    <property type="match status" value="1"/>
</dbReference>
<comment type="subunit">
    <text evidence="11">Monomer.</text>
</comment>
<dbReference type="GO" id="GO:0051539">
    <property type="term" value="F:4 iron, 4 sulfur cluster binding"/>
    <property type="evidence" value="ECO:0007669"/>
    <property type="project" value="UniProtKB-UniRule"/>
</dbReference>
<dbReference type="SFLD" id="SFLDF00273">
    <property type="entry name" value="(dimethylallyl)adenosine_tRNA"/>
    <property type="match status" value="1"/>
</dbReference>
<evidence type="ECO:0000256" key="11">
    <source>
        <dbReference type="HAMAP-Rule" id="MF_01864"/>
    </source>
</evidence>
<feature type="domain" description="TRAM" evidence="12">
    <location>
        <begin position="380"/>
        <end position="443"/>
    </location>
</feature>
<evidence type="ECO:0000256" key="7">
    <source>
        <dbReference type="ARBA" id="ARBA00022723"/>
    </source>
</evidence>
<evidence type="ECO:0000256" key="10">
    <source>
        <dbReference type="ARBA" id="ARBA00033765"/>
    </source>
</evidence>
<comment type="similarity">
    <text evidence="11">Belongs to the methylthiotransferase family. MiaB subfamily.</text>
</comment>
<feature type="binding site" evidence="11">
    <location>
        <position position="15"/>
    </location>
    <ligand>
        <name>[4Fe-4S] cluster</name>
        <dbReference type="ChEBI" id="CHEBI:49883"/>
        <label>1</label>
    </ligand>
</feature>
<keyword evidence="16" id="KW-1185">Reference proteome</keyword>
<dbReference type="PROSITE" id="PS01278">
    <property type="entry name" value="MTTASE_RADICAL"/>
    <property type="match status" value="1"/>
</dbReference>
<comment type="catalytic activity">
    <reaction evidence="11">
        <text>N(6)-dimethylallyladenosine(37) in tRNA + (sulfur carrier)-SH + AH2 + 2 S-adenosyl-L-methionine = 2-methylsulfanyl-N(6)-dimethylallyladenosine(37) in tRNA + (sulfur carrier)-H + 5'-deoxyadenosine + L-methionine + A + S-adenosyl-L-homocysteine + 2 H(+)</text>
        <dbReference type="Rhea" id="RHEA:37067"/>
        <dbReference type="Rhea" id="RHEA-COMP:10375"/>
        <dbReference type="Rhea" id="RHEA-COMP:10376"/>
        <dbReference type="Rhea" id="RHEA-COMP:14737"/>
        <dbReference type="Rhea" id="RHEA-COMP:14739"/>
        <dbReference type="ChEBI" id="CHEBI:13193"/>
        <dbReference type="ChEBI" id="CHEBI:15378"/>
        <dbReference type="ChEBI" id="CHEBI:17319"/>
        <dbReference type="ChEBI" id="CHEBI:17499"/>
        <dbReference type="ChEBI" id="CHEBI:29917"/>
        <dbReference type="ChEBI" id="CHEBI:57844"/>
        <dbReference type="ChEBI" id="CHEBI:57856"/>
        <dbReference type="ChEBI" id="CHEBI:59789"/>
        <dbReference type="ChEBI" id="CHEBI:64428"/>
        <dbReference type="ChEBI" id="CHEBI:74415"/>
        <dbReference type="ChEBI" id="CHEBI:74417"/>
        <dbReference type="EC" id="2.8.4.3"/>
    </reaction>
</comment>
<dbReference type="PROSITE" id="PS51918">
    <property type="entry name" value="RADICAL_SAM"/>
    <property type="match status" value="1"/>
</dbReference>
<dbReference type="Pfam" id="PF00919">
    <property type="entry name" value="UPF0004"/>
    <property type="match status" value="1"/>
</dbReference>
<dbReference type="InterPro" id="IPR006463">
    <property type="entry name" value="MiaB_methiolase"/>
</dbReference>
<dbReference type="FunFam" id="3.80.30.20:FF:000001">
    <property type="entry name" value="tRNA-2-methylthio-N(6)-dimethylallyladenosine synthase 2"/>
    <property type="match status" value="1"/>
</dbReference>
<dbReference type="RefSeq" id="WP_073162778.1">
    <property type="nucleotide sequence ID" value="NZ_FQUW01000006.1"/>
</dbReference>
<protein>
    <recommendedName>
        <fullName evidence="10 11">tRNA-2-methylthio-N(6)-dimethylallyladenosine synthase</fullName>
        <ecNumber evidence="10 11">2.8.4.3</ecNumber>
    </recommendedName>
    <alternativeName>
        <fullName evidence="11">(Dimethylallyl)adenosine tRNA methylthiotransferase MiaB</fullName>
    </alternativeName>
    <alternativeName>
        <fullName evidence="11">tRNA-i(6)A37 methylthiotransferase</fullName>
    </alternativeName>
</protein>
<dbReference type="CDD" id="cd01335">
    <property type="entry name" value="Radical_SAM"/>
    <property type="match status" value="1"/>
</dbReference>
<dbReference type="GO" id="GO:0046872">
    <property type="term" value="F:metal ion binding"/>
    <property type="evidence" value="ECO:0007669"/>
    <property type="project" value="UniProtKB-KW"/>
</dbReference>
<dbReference type="SMART" id="SM00729">
    <property type="entry name" value="Elp3"/>
    <property type="match status" value="1"/>
</dbReference>
<keyword evidence="7 11" id="KW-0479">Metal-binding</keyword>
<gene>
    <name evidence="11" type="primary">miaB</name>
    <name evidence="15" type="ORF">SAMN02745218_00376</name>
</gene>
<evidence type="ECO:0000256" key="9">
    <source>
        <dbReference type="ARBA" id="ARBA00023014"/>
    </source>
</evidence>
<dbReference type="Gene3D" id="3.40.50.12160">
    <property type="entry name" value="Methylthiotransferase, N-terminal domain"/>
    <property type="match status" value="1"/>
</dbReference>
<dbReference type="SFLD" id="SFLDS00029">
    <property type="entry name" value="Radical_SAM"/>
    <property type="match status" value="1"/>
</dbReference>
<proteinExistence type="inferred from homology"/>
<evidence type="ECO:0000256" key="8">
    <source>
        <dbReference type="ARBA" id="ARBA00023004"/>
    </source>
</evidence>
<reference evidence="16" key="1">
    <citation type="submission" date="2016-11" db="EMBL/GenBank/DDBJ databases">
        <authorList>
            <person name="Varghese N."/>
            <person name="Submissions S."/>
        </authorList>
    </citation>
    <scope>NUCLEOTIDE SEQUENCE [LARGE SCALE GENOMIC DNA]</scope>
    <source>
        <strain evidence="16">DSM 11792</strain>
    </source>
</reference>
<dbReference type="Proteomes" id="UP000184196">
    <property type="component" value="Unassembled WGS sequence"/>
</dbReference>
<dbReference type="PANTHER" id="PTHR43020">
    <property type="entry name" value="CDK5 REGULATORY SUBUNIT-ASSOCIATED PROTEIN 1"/>
    <property type="match status" value="1"/>
</dbReference>
<organism evidence="15 16">
    <name type="scientific">Desulfofundulus australicus DSM 11792</name>
    <dbReference type="NCBI Taxonomy" id="1121425"/>
    <lineage>
        <taxon>Bacteria</taxon>
        <taxon>Bacillati</taxon>
        <taxon>Bacillota</taxon>
        <taxon>Clostridia</taxon>
        <taxon>Eubacteriales</taxon>
        <taxon>Peptococcaceae</taxon>
        <taxon>Desulfofundulus</taxon>
    </lineage>
</organism>
<dbReference type="NCBIfam" id="TIGR00089">
    <property type="entry name" value="MiaB/RimO family radical SAM methylthiotransferase"/>
    <property type="match status" value="1"/>
</dbReference>
<dbReference type="GO" id="GO:0005829">
    <property type="term" value="C:cytosol"/>
    <property type="evidence" value="ECO:0007669"/>
    <property type="project" value="TreeGrafter"/>
</dbReference>
<dbReference type="PANTHER" id="PTHR43020:SF2">
    <property type="entry name" value="MITOCHONDRIAL TRNA METHYLTHIOTRANSFERASE CDK5RAP1"/>
    <property type="match status" value="1"/>
</dbReference>
<feature type="binding site" evidence="11">
    <location>
        <position position="168"/>
    </location>
    <ligand>
        <name>[4Fe-4S] cluster</name>
        <dbReference type="ChEBI" id="CHEBI:49883"/>
        <label>2</label>
        <note>4Fe-4S-S-AdoMet</note>
    </ligand>
</feature>
<dbReference type="HAMAP" id="MF_01864">
    <property type="entry name" value="tRNA_metthiotr_MiaB"/>
    <property type="match status" value="1"/>
</dbReference>
<keyword evidence="2 11" id="KW-0004">4Fe-4S</keyword>
<dbReference type="EC" id="2.8.4.3" evidence="10 11"/>
<dbReference type="InterPro" id="IPR006638">
    <property type="entry name" value="Elp3/MiaA/NifB-like_rSAM"/>
</dbReference>
<evidence type="ECO:0000313" key="16">
    <source>
        <dbReference type="Proteomes" id="UP000184196"/>
    </source>
</evidence>